<dbReference type="Pfam" id="PF18052">
    <property type="entry name" value="Rx_N"/>
    <property type="match status" value="1"/>
</dbReference>
<evidence type="ECO:0000313" key="12">
    <source>
        <dbReference type="Proteomes" id="UP001293254"/>
    </source>
</evidence>
<reference evidence="11" key="2">
    <citation type="journal article" date="2024" name="Plant">
        <title>Genomic evolution and insights into agronomic trait innovations of Sesamum species.</title>
        <authorList>
            <person name="Miao H."/>
            <person name="Wang L."/>
            <person name="Qu L."/>
            <person name="Liu H."/>
            <person name="Sun Y."/>
            <person name="Le M."/>
            <person name="Wang Q."/>
            <person name="Wei S."/>
            <person name="Zheng Y."/>
            <person name="Lin W."/>
            <person name="Duan Y."/>
            <person name="Cao H."/>
            <person name="Xiong S."/>
            <person name="Wang X."/>
            <person name="Wei L."/>
            <person name="Li C."/>
            <person name="Ma Q."/>
            <person name="Ju M."/>
            <person name="Zhao R."/>
            <person name="Li G."/>
            <person name="Mu C."/>
            <person name="Tian Q."/>
            <person name="Mei H."/>
            <person name="Zhang T."/>
            <person name="Gao T."/>
            <person name="Zhang H."/>
        </authorList>
    </citation>
    <scope>NUCLEOTIDE SEQUENCE</scope>
    <source>
        <strain evidence="11">3651</strain>
    </source>
</reference>
<dbReference type="InterPro" id="IPR055414">
    <property type="entry name" value="LRR_R13L4/SHOC2-like"/>
</dbReference>
<dbReference type="Gene3D" id="3.80.10.10">
    <property type="entry name" value="Ribonuclease Inhibitor"/>
    <property type="match status" value="1"/>
</dbReference>
<evidence type="ECO:0000259" key="7">
    <source>
        <dbReference type="Pfam" id="PF00931"/>
    </source>
</evidence>
<comment type="similarity">
    <text evidence="1">Belongs to the disease resistance NB-LRR family.</text>
</comment>
<dbReference type="SUPFAM" id="SSF52058">
    <property type="entry name" value="L domain-like"/>
    <property type="match status" value="1"/>
</dbReference>
<keyword evidence="6" id="KW-0067">ATP-binding</keyword>
<reference evidence="11" key="1">
    <citation type="submission" date="2020-06" db="EMBL/GenBank/DDBJ databases">
        <authorList>
            <person name="Li T."/>
            <person name="Hu X."/>
            <person name="Zhang T."/>
            <person name="Song X."/>
            <person name="Zhang H."/>
            <person name="Dai N."/>
            <person name="Sheng W."/>
            <person name="Hou X."/>
            <person name="Wei L."/>
        </authorList>
    </citation>
    <scope>NUCLEOTIDE SEQUENCE</scope>
    <source>
        <strain evidence="11">3651</strain>
        <tissue evidence="11">Leaf</tissue>
    </source>
</reference>
<dbReference type="GO" id="GO:0043531">
    <property type="term" value="F:ADP binding"/>
    <property type="evidence" value="ECO:0007669"/>
    <property type="project" value="InterPro"/>
</dbReference>
<evidence type="ECO:0000256" key="2">
    <source>
        <dbReference type="ARBA" id="ARBA00022614"/>
    </source>
</evidence>
<dbReference type="FunFam" id="3.40.50.300:FF:001091">
    <property type="entry name" value="Probable disease resistance protein At1g61300"/>
    <property type="match status" value="1"/>
</dbReference>
<dbReference type="InterPro" id="IPR058922">
    <property type="entry name" value="WHD_DRP"/>
</dbReference>
<dbReference type="Proteomes" id="UP001293254">
    <property type="component" value="Unassembled WGS sequence"/>
</dbReference>
<name>A0AAE1Y7W8_9LAMI</name>
<comment type="caution">
    <text evidence="11">The sequence shown here is derived from an EMBL/GenBank/DDBJ whole genome shotgun (WGS) entry which is preliminary data.</text>
</comment>
<dbReference type="PANTHER" id="PTHR23155:SF1185">
    <property type="entry name" value="DISEASE RESISTANCE RPP8-LIKE PROTEIN 3-RELATED"/>
    <property type="match status" value="1"/>
</dbReference>
<evidence type="ECO:0000256" key="6">
    <source>
        <dbReference type="ARBA" id="ARBA00022840"/>
    </source>
</evidence>
<dbReference type="PRINTS" id="PR00364">
    <property type="entry name" value="DISEASERSIST"/>
</dbReference>
<feature type="domain" description="Disease resistance protein winged helix" evidence="9">
    <location>
        <begin position="431"/>
        <end position="506"/>
    </location>
</feature>
<dbReference type="InterPro" id="IPR044974">
    <property type="entry name" value="Disease_R_plants"/>
</dbReference>
<dbReference type="InterPro" id="IPR032675">
    <property type="entry name" value="LRR_dom_sf"/>
</dbReference>
<dbReference type="InterPro" id="IPR038005">
    <property type="entry name" value="RX-like_CC"/>
</dbReference>
<proteinExistence type="inferred from homology"/>
<feature type="domain" description="Disease resistance N-terminal" evidence="8">
    <location>
        <begin position="7"/>
        <end position="91"/>
    </location>
</feature>
<dbReference type="InterPro" id="IPR036388">
    <property type="entry name" value="WH-like_DNA-bd_sf"/>
</dbReference>
<dbReference type="Pfam" id="PF23559">
    <property type="entry name" value="WHD_DRP"/>
    <property type="match status" value="1"/>
</dbReference>
<evidence type="ECO:0000259" key="8">
    <source>
        <dbReference type="Pfam" id="PF18052"/>
    </source>
</evidence>
<evidence type="ECO:0000256" key="4">
    <source>
        <dbReference type="ARBA" id="ARBA00022741"/>
    </source>
</evidence>
<keyword evidence="4" id="KW-0547">Nucleotide-binding</keyword>
<keyword evidence="12" id="KW-1185">Reference proteome</keyword>
<dbReference type="PANTHER" id="PTHR23155">
    <property type="entry name" value="DISEASE RESISTANCE PROTEIN RP"/>
    <property type="match status" value="1"/>
</dbReference>
<keyword evidence="3" id="KW-0677">Repeat</keyword>
<dbReference type="GO" id="GO:0005524">
    <property type="term" value="F:ATP binding"/>
    <property type="evidence" value="ECO:0007669"/>
    <property type="project" value="UniProtKB-KW"/>
</dbReference>
<dbReference type="GO" id="GO:0098542">
    <property type="term" value="P:defense response to other organism"/>
    <property type="evidence" value="ECO:0007669"/>
    <property type="project" value="TreeGrafter"/>
</dbReference>
<dbReference type="Pfam" id="PF00931">
    <property type="entry name" value="NB-ARC"/>
    <property type="match status" value="1"/>
</dbReference>
<evidence type="ECO:0000259" key="10">
    <source>
        <dbReference type="Pfam" id="PF23598"/>
    </source>
</evidence>
<dbReference type="Gene3D" id="1.10.8.430">
    <property type="entry name" value="Helical domain of apoptotic protease-activating factors"/>
    <property type="match status" value="1"/>
</dbReference>
<dbReference type="EMBL" id="JACGWO010000006">
    <property type="protein sequence ID" value="KAK4425306.1"/>
    <property type="molecule type" value="Genomic_DNA"/>
</dbReference>
<dbReference type="GO" id="GO:0051607">
    <property type="term" value="P:defense response to virus"/>
    <property type="evidence" value="ECO:0007669"/>
    <property type="project" value="UniProtKB-ARBA"/>
</dbReference>
<keyword evidence="5" id="KW-0611">Plant defense</keyword>
<dbReference type="CDD" id="cd14798">
    <property type="entry name" value="RX-CC_like"/>
    <property type="match status" value="1"/>
</dbReference>
<gene>
    <name evidence="11" type="ORF">Salat_1724500</name>
</gene>
<evidence type="ECO:0000259" key="9">
    <source>
        <dbReference type="Pfam" id="PF23559"/>
    </source>
</evidence>
<dbReference type="SUPFAM" id="SSF52540">
    <property type="entry name" value="P-loop containing nucleoside triphosphate hydrolases"/>
    <property type="match status" value="1"/>
</dbReference>
<accession>A0AAE1Y7W8</accession>
<sequence length="920" mass="106800">MVDSVATIALETLRDLLIEEVRFLAGVSGEVEEVREQLKQMHAFLKDADRRQDKYNSETVRNWVVELRDLSIKAENVLETYAIEVMSKSEATNLKNILKRFTCILSECSSVRQTGEEIKVIRSRMSGLTKQLESMSIGGISSTSVDDTDWSRKTYGHEIEEHFVGMKKDVEKLESLLTSDGRSNRVISICGMGGMGKTTLANKIYKGEAVERWFEFRAWICISQQFKVKIVLQELLKQFLPKEREQEVMQMSENQLVTNLYNMQKEKKCLVVLDDIWEIDHWNILSHAFPIAESDSKVLLTTRNQNIASREYVHVLECLSEDEGWTLLQKIALQTNCSQEPTAKELMLLEEIGRDIVKKCGCLPLPIYVIGGILRQEKSLAEWVKVRRNIDSYLQHGKGVEKDKRVLQILDLSYDVHPYNLKPCFLYLGCFQEDQDIDTEGLYLIWMAEGLISSEDRGNEETLRDVAERYLSELANRCMIYVKMDPYSIYNRFKSCRLHDLMRDLCLLKGKEKGFVEVVDRQVGREEEFSICRTVRLVIHLDELEDDHIYNIGKNKKLRSLLFLGKGWDQRAWNNLKGINFGMFRFIKILILEGYIFKNGKFPKGIGKLILLKFLSIQKSEVEELPPSVSKLSCVQSLNLRVNEPIKLPNFIHKMRRLRHLFLPRTVRSVIGGGKLELDGLNDLETMCGFDSSVVDTAHVLKLQKLRVLDGTIHDEESLSMILDHILNHQDQFLETKLYVEEGSTLLRRLLMCHSLSLLRIKFRVSKLPAYEQNLYRNVTQLLLLYSNIEEDPMETLEKLPMLRDLRLFFQAYVGREMVCGATGFPQLRRLFLCDLPNLVEWRVEKGAMPNLDMIYIRHCNKLEMMPNDLKFITTLKQLTVSDMPMEFINRLLVVDGEEGEDYHKIKHIPYITFQKDLER</sequence>
<evidence type="ECO:0000313" key="11">
    <source>
        <dbReference type="EMBL" id="KAK4425306.1"/>
    </source>
</evidence>
<dbReference type="Gene3D" id="3.40.50.300">
    <property type="entry name" value="P-loop containing nucleotide triphosphate hydrolases"/>
    <property type="match status" value="1"/>
</dbReference>
<dbReference type="FunFam" id="1.10.10.10:FF:000322">
    <property type="entry name" value="Probable disease resistance protein At1g63360"/>
    <property type="match status" value="1"/>
</dbReference>
<dbReference type="Pfam" id="PF23598">
    <property type="entry name" value="LRR_14"/>
    <property type="match status" value="1"/>
</dbReference>
<protein>
    <submittedName>
        <fullName evidence="11">Disease resistance protein</fullName>
    </submittedName>
</protein>
<dbReference type="InterPro" id="IPR041118">
    <property type="entry name" value="Rx_N"/>
</dbReference>
<dbReference type="InterPro" id="IPR002182">
    <property type="entry name" value="NB-ARC"/>
</dbReference>
<evidence type="ECO:0000256" key="5">
    <source>
        <dbReference type="ARBA" id="ARBA00022821"/>
    </source>
</evidence>
<feature type="domain" description="NB-ARC" evidence="7">
    <location>
        <begin position="167"/>
        <end position="336"/>
    </location>
</feature>
<evidence type="ECO:0000256" key="1">
    <source>
        <dbReference type="ARBA" id="ARBA00008894"/>
    </source>
</evidence>
<dbReference type="Gene3D" id="1.10.10.10">
    <property type="entry name" value="Winged helix-like DNA-binding domain superfamily/Winged helix DNA-binding domain"/>
    <property type="match status" value="1"/>
</dbReference>
<dbReference type="InterPro" id="IPR042197">
    <property type="entry name" value="Apaf_helical"/>
</dbReference>
<dbReference type="Gene3D" id="1.20.5.4130">
    <property type="match status" value="1"/>
</dbReference>
<feature type="domain" description="Disease resistance R13L4/SHOC-2-like LRR" evidence="10">
    <location>
        <begin position="580"/>
        <end position="864"/>
    </location>
</feature>
<dbReference type="InterPro" id="IPR027417">
    <property type="entry name" value="P-loop_NTPase"/>
</dbReference>
<keyword evidence="2" id="KW-0433">Leucine-rich repeat</keyword>
<dbReference type="AlphaFoldDB" id="A0AAE1Y7W8"/>
<evidence type="ECO:0000256" key="3">
    <source>
        <dbReference type="ARBA" id="ARBA00022737"/>
    </source>
</evidence>
<organism evidence="11 12">
    <name type="scientific">Sesamum alatum</name>
    <dbReference type="NCBI Taxonomy" id="300844"/>
    <lineage>
        <taxon>Eukaryota</taxon>
        <taxon>Viridiplantae</taxon>
        <taxon>Streptophyta</taxon>
        <taxon>Embryophyta</taxon>
        <taxon>Tracheophyta</taxon>
        <taxon>Spermatophyta</taxon>
        <taxon>Magnoliopsida</taxon>
        <taxon>eudicotyledons</taxon>
        <taxon>Gunneridae</taxon>
        <taxon>Pentapetalae</taxon>
        <taxon>asterids</taxon>
        <taxon>lamiids</taxon>
        <taxon>Lamiales</taxon>
        <taxon>Pedaliaceae</taxon>
        <taxon>Sesamum</taxon>
    </lineage>
</organism>